<comment type="caution">
    <text evidence="2">The sequence shown here is derived from an EMBL/GenBank/DDBJ whole genome shotgun (WGS) entry which is preliminary data.</text>
</comment>
<proteinExistence type="predicted"/>
<name>A0A433QUM9_9FUNG</name>
<dbReference type="AlphaFoldDB" id="A0A433QUM9"/>
<dbReference type="Proteomes" id="UP000274822">
    <property type="component" value="Unassembled WGS sequence"/>
</dbReference>
<evidence type="ECO:0000313" key="3">
    <source>
        <dbReference type="Proteomes" id="UP000274822"/>
    </source>
</evidence>
<gene>
    <name evidence="2" type="ORF">BC938DRAFT_471354</name>
</gene>
<evidence type="ECO:0000256" key="1">
    <source>
        <dbReference type="SAM" id="MobiDB-lite"/>
    </source>
</evidence>
<dbReference type="EMBL" id="RBNJ01001143">
    <property type="protein sequence ID" value="RUS33499.1"/>
    <property type="molecule type" value="Genomic_DNA"/>
</dbReference>
<sequence>MFANQRAWFSSSVPDLHKLLWNNTNKVVFISQWIPDSAKDKFRKPLGPYVLQDHNTQPYNPPLYTPPATALSSRRTRMSPPVNTPSPRLPHHQSVDPTTDQSPPPTDKLSHHNRDAFASRLQGSTSTSPIDIGEAMESSSRGERRTREEVDAGANEPSDGNEWPPTPSKRARKLPRSFEGQNIESRQRILGTTVATEDEGYFQDVQSPSPELADPAPICDTDHDLLLPDLSPDDTRETITVAELFSRVRAIAGEDLRTDEEVHEWLLRDVRDFTPGKNGCIVTLNPAWKAKRRQCS</sequence>
<keyword evidence="3" id="KW-1185">Reference proteome</keyword>
<accession>A0A433QUM9</accession>
<feature type="compositionally biased region" description="Basic and acidic residues" evidence="1">
    <location>
        <begin position="108"/>
        <end position="117"/>
    </location>
</feature>
<feature type="compositionally biased region" description="Basic and acidic residues" evidence="1">
    <location>
        <begin position="140"/>
        <end position="150"/>
    </location>
</feature>
<protein>
    <submittedName>
        <fullName evidence="2">Uncharacterized protein</fullName>
    </submittedName>
</protein>
<evidence type="ECO:0000313" key="2">
    <source>
        <dbReference type="EMBL" id="RUS33499.1"/>
    </source>
</evidence>
<feature type="region of interest" description="Disordered" evidence="1">
    <location>
        <begin position="53"/>
        <end position="185"/>
    </location>
</feature>
<reference evidence="2 3" key="1">
    <citation type="journal article" date="2018" name="New Phytol.">
        <title>Phylogenomics of Endogonaceae and evolution of mycorrhizas within Mucoromycota.</title>
        <authorList>
            <person name="Chang Y."/>
            <person name="Desiro A."/>
            <person name="Na H."/>
            <person name="Sandor L."/>
            <person name="Lipzen A."/>
            <person name="Clum A."/>
            <person name="Barry K."/>
            <person name="Grigoriev I.V."/>
            <person name="Martin F.M."/>
            <person name="Stajich J.E."/>
            <person name="Smith M.E."/>
            <person name="Bonito G."/>
            <person name="Spatafora J.W."/>
        </authorList>
    </citation>
    <scope>NUCLEOTIDE SEQUENCE [LARGE SCALE GENOMIC DNA]</scope>
    <source>
        <strain evidence="2 3">AD002</strain>
    </source>
</reference>
<organism evidence="2 3">
    <name type="scientific">Jimgerdemannia flammicorona</name>
    <dbReference type="NCBI Taxonomy" id="994334"/>
    <lineage>
        <taxon>Eukaryota</taxon>
        <taxon>Fungi</taxon>
        <taxon>Fungi incertae sedis</taxon>
        <taxon>Mucoromycota</taxon>
        <taxon>Mucoromycotina</taxon>
        <taxon>Endogonomycetes</taxon>
        <taxon>Endogonales</taxon>
        <taxon>Endogonaceae</taxon>
        <taxon>Jimgerdemannia</taxon>
    </lineage>
</organism>